<gene>
    <name evidence="1" type="ORF">S01H4_05190</name>
</gene>
<dbReference type="EMBL" id="BART01001479">
    <property type="protein sequence ID" value="GAG69655.1"/>
    <property type="molecule type" value="Genomic_DNA"/>
</dbReference>
<protein>
    <submittedName>
        <fullName evidence="1">Uncharacterized protein</fullName>
    </submittedName>
</protein>
<reference evidence="1" key="1">
    <citation type="journal article" date="2014" name="Front. Microbiol.">
        <title>High frequency of phylogenetically diverse reductive dehalogenase-homologous genes in deep subseafloor sedimentary metagenomes.</title>
        <authorList>
            <person name="Kawai M."/>
            <person name="Futagami T."/>
            <person name="Toyoda A."/>
            <person name="Takaki Y."/>
            <person name="Nishi S."/>
            <person name="Hori S."/>
            <person name="Arai W."/>
            <person name="Tsubouchi T."/>
            <person name="Morono Y."/>
            <person name="Uchiyama I."/>
            <person name="Ito T."/>
            <person name="Fujiyama A."/>
            <person name="Inagaki F."/>
            <person name="Takami H."/>
        </authorList>
    </citation>
    <scope>NUCLEOTIDE SEQUENCE</scope>
    <source>
        <strain evidence="1">Expedition CK06-06</strain>
    </source>
</reference>
<dbReference type="AlphaFoldDB" id="X0ZJ39"/>
<comment type="caution">
    <text evidence="1">The sequence shown here is derived from an EMBL/GenBank/DDBJ whole genome shotgun (WGS) entry which is preliminary data.</text>
</comment>
<evidence type="ECO:0000313" key="1">
    <source>
        <dbReference type="EMBL" id="GAG69655.1"/>
    </source>
</evidence>
<organism evidence="1">
    <name type="scientific">marine sediment metagenome</name>
    <dbReference type="NCBI Taxonomy" id="412755"/>
    <lineage>
        <taxon>unclassified sequences</taxon>
        <taxon>metagenomes</taxon>
        <taxon>ecological metagenomes</taxon>
    </lineage>
</organism>
<feature type="non-terminal residue" evidence="1">
    <location>
        <position position="102"/>
    </location>
</feature>
<accession>X0ZJ39</accession>
<sequence length="102" mass="11389">MIAAKKQAEAQAPNEYAVRLERIEDQLSLLVEALTTPIDPPQLKAKGRKTQAKSNKARCLRARIGRVAKRHGMTSEEWIGKYGLVDMLPEPPKKAKKAKKKA</sequence>
<proteinExistence type="predicted"/>
<name>X0ZJ39_9ZZZZ</name>